<dbReference type="EMBL" id="CP104143">
    <property type="protein sequence ID" value="UWU12775.1"/>
    <property type="molecule type" value="Genomic_DNA"/>
</dbReference>
<keyword evidence="1" id="KW-1133">Transmembrane helix</keyword>
<feature type="transmembrane region" description="Helical" evidence="1">
    <location>
        <begin position="38"/>
        <end position="59"/>
    </location>
</feature>
<dbReference type="Proteomes" id="UP001060123">
    <property type="component" value="Chromosome"/>
</dbReference>
<sequence length="134" mass="14232">MFTQSTVIVCLLGTIALVLTAISTGHRRKQRRIGPRAFQARLAMPATLSLGGFVILAVTEIPPLQDVSNTLGVLLFFVMGISSFTIPFALTFWVMLLALAKWVNVFAAIAVVSMGVTVGHVVGYVLGGQASQGK</sequence>
<reference evidence="2" key="1">
    <citation type="submission" date="2022-09" db="EMBL/GenBank/DDBJ databases">
        <title>Australian commercial rhizobial inoculants.</title>
        <authorList>
            <person name="Kohlmeier M.G."/>
            <person name="O'Hara G.W."/>
            <person name="Colombi E."/>
            <person name="Ramsay J.P."/>
            <person name="Terpolilli J."/>
        </authorList>
    </citation>
    <scope>NUCLEOTIDE SEQUENCE</scope>
    <source>
        <strain evidence="2">WSM1592</strain>
    </source>
</reference>
<evidence type="ECO:0000313" key="2">
    <source>
        <dbReference type="EMBL" id="UWU12775.1"/>
    </source>
</evidence>
<keyword evidence="1" id="KW-0472">Membrane</keyword>
<proteinExistence type="predicted"/>
<dbReference type="RefSeq" id="WP_156915211.1">
    <property type="nucleotide sequence ID" value="NZ_CP104143.1"/>
</dbReference>
<evidence type="ECO:0000256" key="1">
    <source>
        <dbReference type="SAM" id="Phobius"/>
    </source>
</evidence>
<feature type="transmembrane region" description="Helical" evidence="1">
    <location>
        <begin position="105"/>
        <end position="126"/>
    </location>
</feature>
<keyword evidence="1" id="KW-0812">Transmembrane</keyword>
<keyword evidence="3" id="KW-1185">Reference proteome</keyword>
<feature type="transmembrane region" description="Helical" evidence="1">
    <location>
        <begin position="6"/>
        <end position="26"/>
    </location>
</feature>
<protein>
    <submittedName>
        <fullName evidence="2">Uncharacterized protein</fullName>
    </submittedName>
</protein>
<feature type="transmembrane region" description="Helical" evidence="1">
    <location>
        <begin position="71"/>
        <end position="98"/>
    </location>
</feature>
<gene>
    <name evidence="2" type="ORF">N2599_11370</name>
</gene>
<accession>A0ABY5XE79</accession>
<evidence type="ECO:0000313" key="3">
    <source>
        <dbReference type="Proteomes" id="UP001060123"/>
    </source>
</evidence>
<organism evidence="2 3">
    <name type="scientific">Rhizobium sullae</name>
    <name type="common">Rhizobium hedysari</name>
    <dbReference type="NCBI Taxonomy" id="50338"/>
    <lineage>
        <taxon>Bacteria</taxon>
        <taxon>Pseudomonadati</taxon>
        <taxon>Pseudomonadota</taxon>
        <taxon>Alphaproteobacteria</taxon>
        <taxon>Hyphomicrobiales</taxon>
        <taxon>Rhizobiaceae</taxon>
        <taxon>Rhizobium/Agrobacterium group</taxon>
        <taxon>Rhizobium</taxon>
    </lineage>
</organism>
<name>A0ABY5XE79_RHISU</name>